<gene>
    <name evidence="1" type="ORF">EHT87_06735</name>
</gene>
<sequence length="128" mass="14019">MNRLVVILGWFLFLGAGSLMPSARALAIPQKGPSHPSFAALSNPVAVACTQPADYHSNAEWILPNDDNSLGNDHLNDCGVASQSLFNFSEGFRFVTPSGLTSRSLLTRPRQSIPLFVLFHTWKIIPRN</sequence>
<dbReference type="EMBL" id="RQJP01000001">
    <property type="protein sequence ID" value="RRB17964.1"/>
    <property type="molecule type" value="Genomic_DNA"/>
</dbReference>
<accession>A0A3P1CYL2</accession>
<dbReference type="OrthoDB" id="9894744at2"/>
<keyword evidence="2" id="KW-1185">Reference proteome</keyword>
<dbReference type="AlphaFoldDB" id="A0A3P1CYL2"/>
<dbReference type="Proteomes" id="UP000274271">
    <property type="component" value="Unassembled WGS sequence"/>
</dbReference>
<comment type="caution">
    <text evidence="1">The sequence shown here is derived from an EMBL/GenBank/DDBJ whole genome shotgun (WGS) entry which is preliminary data.</text>
</comment>
<evidence type="ECO:0000313" key="2">
    <source>
        <dbReference type="Proteomes" id="UP000274271"/>
    </source>
</evidence>
<name>A0A3P1CYL2_9BACT</name>
<proteinExistence type="predicted"/>
<evidence type="ECO:0000313" key="1">
    <source>
        <dbReference type="EMBL" id="RRB17964.1"/>
    </source>
</evidence>
<reference evidence="1 2" key="1">
    <citation type="submission" date="2018-11" db="EMBL/GenBank/DDBJ databases">
        <authorList>
            <person name="Zhou Z."/>
            <person name="Wang G."/>
        </authorList>
    </citation>
    <scope>NUCLEOTIDE SEQUENCE [LARGE SCALE GENOMIC DNA]</scope>
    <source>
        <strain evidence="1 2">KCTC42998</strain>
    </source>
</reference>
<organism evidence="1 2">
    <name type="scientific">Larkinella knui</name>
    <dbReference type="NCBI Taxonomy" id="2025310"/>
    <lineage>
        <taxon>Bacteria</taxon>
        <taxon>Pseudomonadati</taxon>
        <taxon>Bacteroidota</taxon>
        <taxon>Cytophagia</taxon>
        <taxon>Cytophagales</taxon>
        <taxon>Spirosomataceae</taxon>
        <taxon>Larkinella</taxon>
    </lineage>
</organism>
<protein>
    <submittedName>
        <fullName evidence="1">Uncharacterized protein</fullName>
    </submittedName>
</protein>
<dbReference type="RefSeq" id="WP_124905086.1">
    <property type="nucleotide sequence ID" value="NZ_RQJP01000001.1"/>
</dbReference>